<dbReference type="Pfam" id="PF18988">
    <property type="entry name" value="DUF5721"/>
    <property type="match status" value="1"/>
</dbReference>
<accession>A0A395VB51</accession>
<reference evidence="1 2" key="1">
    <citation type="submission" date="2018-08" db="EMBL/GenBank/DDBJ databases">
        <title>A genome reference for cultivated species of the human gut microbiota.</title>
        <authorList>
            <person name="Zou Y."/>
            <person name="Xue W."/>
            <person name="Luo G."/>
        </authorList>
    </citation>
    <scope>NUCLEOTIDE SEQUENCE [LARGE SCALE GENOMIC DNA]</scope>
    <source>
        <strain evidence="1 2">AF22-12AC</strain>
    </source>
</reference>
<sequence>MIALSLPEIKDFMNKLLCTDTFGHFLLKEAVILGSVTWSLDGTIQPDFYSSDEADALGLTGLSFLPFEQVRPQCFDLIKGKRTPSYFKFVFLLSPKNLERTLLSTHSSFTPEDITGMFINLKFQQKKLLLTTGISYRIFSVDKSLDQEWDSLVKRFLTAHEISFEEL</sequence>
<name>A0A395VB51_9FIRM</name>
<dbReference type="Proteomes" id="UP000266172">
    <property type="component" value="Unassembled WGS sequence"/>
</dbReference>
<proteinExistence type="predicted"/>
<protein>
    <submittedName>
        <fullName evidence="1">Uncharacterized protein</fullName>
    </submittedName>
</protein>
<evidence type="ECO:0000313" key="2">
    <source>
        <dbReference type="Proteomes" id="UP000266172"/>
    </source>
</evidence>
<dbReference type="AlphaFoldDB" id="A0A395VB51"/>
<comment type="caution">
    <text evidence="1">The sequence shown here is derived from an EMBL/GenBank/DDBJ whole genome shotgun (WGS) entry which is preliminary data.</text>
</comment>
<evidence type="ECO:0000313" key="1">
    <source>
        <dbReference type="EMBL" id="RGS41531.1"/>
    </source>
</evidence>
<organism evidence="1 2">
    <name type="scientific">Roseburia hominis</name>
    <dbReference type="NCBI Taxonomy" id="301301"/>
    <lineage>
        <taxon>Bacteria</taxon>
        <taxon>Bacillati</taxon>
        <taxon>Bacillota</taxon>
        <taxon>Clostridia</taxon>
        <taxon>Lachnospirales</taxon>
        <taxon>Lachnospiraceae</taxon>
        <taxon>Roseburia</taxon>
    </lineage>
</organism>
<dbReference type="InterPro" id="IPR043779">
    <property type="entry name" value="DUF5721"/>
</dbReference>
<gene>
    <name evidence="1" type="ORF">DWX93_05275</name>
</gene>
<dbReference type="EMBL" id="QRVL01000002">
    <property type="protein sequence ID" value="RGS41531.1"/>
    <property type="molecule type" value="Genomic_DNA"/>
</dbReference>